<evidence type="ECO:0000256" key="6">
    <source>
        <dbReference type="ARBA" id="ARBA00047334"/>
    </source>
</evidence>
<comment type="function">
    <text evidence="9">Condenses 4-methyl-5-(beta-hydroxyethyl)thiazole monophosphate (THZ-P) and 2-methyl-4-amino-5-hydroxymethyl pyrimidine pyrophosphate (HMP-PP) to form thiamine monophosphate (TMP).</text>
</comment>
<comment type="catalytic activity">
    <reaction evidence="8 9 10">
        <text>2-[(2R,5Z)-2-carboxy-4-methylthiazol-5(2H)-ylidene]ethyl phosphate + 4-amino-2-methyl-5-(diphosphooxymethyl)pyrimidine + 2 H(+) = thiamine phosphate + CO2 + diphosphate</text>
        <dbReference type="Rhea" id="RHEA:47844"/>
        <dbReference type="ChEBI" id="CHEBI:15378"/>
        <dbReference type="ChEBI" id="CHEBI:16526"/>
        <dbReference type="ChEBI" id="CHEBI:33019"/>
        <dbReference type="ChEBI" id="CHEBI:37575"/>
        <dbReference type="ChEBI" id="CHEBI:57841"/>
        <dbReference type="ChEBI" id="CHEBI:62899"/>
        <dbReference type="EC" id="2.5.1.3"/>
    </reaction>
</comment>
<comment type="catalytic activity">
    <reaction evidence="6 9 10">
        <text>4-methyl-5-(2-phosphooxyethyl)-thiazole + 4-amino-2-methyl-5-(diphosphooxymethyl)pyrimidine + H(+) = thiamine phosphate + diphosphate</text>
        <dbReference type="Rhea" id="RHEA:22328"/>
        <dbReference type="ChEBI" id="CHEBI:15378"/>
        <dbReference type="ChEBI" id="CHEBI:33019"/>
        <dbReference type="ChEBI" id="CHEBI:37575"/>
        <dbReference type="ChEBI" id="CHEBI:57841"/>
        <dbReference type="ChEBI" id="CHEBI:58296"/>
        <dbReference type="EC" id="2.5.1.3"/>
    </reaction>
</comment>
<dbReference type="PANTHER" id="PTHR20857">
    <property type="entry name" value="THIAMINE-PHOSPHATE PYROPHOSPHORYLASE"/>
    <property type="match status" value="1"/>
</dbReference>
<proteinExistence type="inferred from homology"/>
<gene>
    <name evidence="9 13" type="primary">thiE</name>
    <name evidence="13" type="ORF">H9716_00315</name>
</gene>
<keyword evidence="2 9" id="KW-0808">Transferase</keyword>
<dbReference type="InterPro" id="IPR034291">
    <property type="entry name" value="TMP_synthase"/>
</dbReference>
<dbReference type="InterPro" id="IPR036206">
    <property type="entry name" value="ThiamineP_synth_sf"/>
</dbReference>
<sequence length="231" mass="24307">MAAASSRTVRIFAAPSSLPQHPRLDLRLYAITDRSWTGGKSLKEQLEEALKAGVTMVQLREKELDEEAFLKEALEIKELTDRYHVPLIINDNLKVTIASSAAGIHLGQQDLDPGEARRILGPGKIIGVTAKTISQAQAAQAAGADYLGSGAVFGSSTKKDAVPMTLEQLAAITASVSIPVVAIGGITPDNVHLLDGTGVAGAAVVSGIFAAPDITKAVKKLRETMDFILSQ</sequence>
<reference evidence="13" key="1">
    <citation type="journal article" date="2021" name="PeerJ">
        <title>Extensive microbial diversity within the chicken gut microbiome revealed by metagenomics and culture.</title>
        <authorList>
            <person name="Gilroy R."/>
            <person name="Ravi A."/>
            <person name="Getino M."/>
            <person name="Pursley I."/>
            <person name="Horton D.L."/>
            <person name="Alikhan N.F."/>
            <person name="Baker D."/>
            <person name="Gharbi K."/>
            <person name="Hall N."/>
            <person name="Watson M."/>
            <person name="Adriaenssens E.M."/>
            <person name="Foster-Nyarko E."/>
            <person name="Jarju S."/>
            <person name="Secka A."/>
            <person name="Antonio M."/>
            <person name="Oren A."/>
            <person name="Chaudhuri R.R."/>
            <person name="La Ragione R."/>
            <person name="Hildebrand F."/>
            <person name="Pallen M.J."/>
        </authorList>
    </citation>
    <scope>NUCLEOTIDE SEQUENCE</scope>
    <source>
        <strain evidence="13">CHK188-4685</strain>
    </source>
</reference>
<feature type="binding site" evidence="9">
    <location>
        <position position="91"/>
    </location>
    <ligand>
        <name>Mg(2+)</name>
        <dbReference type="ChEBI" id="CHEBI:18420"/>
    </ligand>
</feature>
<feature type="binding site" evidence="9">
    <location>
        <position position="110"/>
    </location>
    <ligand>
        <name>Mg(2+)</name>
        <dbReference type="ChEBI" id="CHEBI:18420"/>
    </ligand>
</feature>
<evidence type="ECO:0000259" key="12">
    <source>
        <dbReference type="Pfam" id="PF02581"/>
    </source>
</evidence>
<comment type="cofactor">
    <cofactor evidence="9">
        <name>Mg(2+)</name>
        <dbReference type="ChEBI" id="CHEBI:18420"/>
    </cofactor>
    <text evidence="9">Binds 1 Mg(2+) ion per subunit.</text>
</comment>
<dbReference type="EMBL" id="DWYS01000004">
    <property type="protein sequence ID" value="HJB06299.1"/>
    <property type="molecule type" value="Genomic_DNA"/>
</dbReference>
<protein>
    <recommendedName>
        <fullName evidence="9">Thiamine-phosphate synthase</fullName>
        <shortName evidence="9">TP synthase</shortName>
        <shortName evidence="9">TPS</shortName>
        <ecNumber evidence="9">2.5.1.3</ecNumber>
    </recommendedName>
    <alternativeName>
        <fullName evidence="9">Thiamine-phosphate pyrophosphorylase</fullName>
        <shortName evidence="9">TMP pyrophosphorylase</shortName>
        <shortName evidence="9">TMP-PPase</shortName>
    </alternativeName>
</protein>
<feature type="binding site" evidence="9">
    <location>
        <begin position="58"/>
        <end position="62"/>
    </location>
    <ligand>
        <name>4-amino-2-methyl-5-(diphosphooxymethyl)pyrimidine</name>
        <dbReference type="ChEBI" id="CHEBI:57841"/>
    </ligand>
</feature>
<evidence type="ECO:0000313" key="13">
    <source>
        <dbReference type="EMBL" id="HJB06299.1"/>
    </source>
</evidence>
<evidence type="ECO:0000256" key="4">
    <source>
        <dbReference type="ARBA" id="ARBA00022842"/>
    </source>
</evidence>
<evidence type="ECO:0000256" key="11">
    <source>
        <dbReference type="RuleBase" id="RU004253"/>
    </source>
</evidence>
<comment type="caution">
    <text evidence="13">The sequence shown here is derived from an EMBL/GenBank/DDBJ whole genome shotgun (WGS) entry which is preliminary data.</text>
</comment>
<feature type="binding site" evidence="9">
    <location>
        <position position="158"/>
    </location>
    <ligand>
        <name>4-amino-2-methyl-5-(diphosphooxymethyl)pyrimidine</name>
        <dbReference type="ChEBI" id="CHEBI:57841"/>
    </ligand>
</feature>
<dbReference type="AlphaFoldDB" id="A0A9D2L5G2"/>
<dbReference type="PANTHER" id="PTHR20857:SF23">
    <property type="entry name" value="THIAMINE BIOSYNTHETIC BIFUNCTIONAL ENZYME"/>
    <property type="match status" value="1"/>
</dbReference>
<dbReference type="EC" id="2.5.1.3" evidence="9"/>
<dbReference type="InterPro" id="IPR022998">
    <property type="entry name" value="ThiamineP_synth_TenI"/>
</dbReference>
<dbReference type="GO" id="GO:0000287">
    <property type="term" value="F:magnesium ion binding"/>
    <property type="evidence" value="ECO:0007669"/>
    <property type="project" value="UniProtKB-UniRule"/>
</dbReference>
<dbReference type="Pfam" id="PF02581">
    <property type="entry name" value="TMP-TENI"/>
    <property type="match status" value="1"/>
</dbReference>
<dbReference type="SUPFAM" id="SSF51391">
    <property type="entry name" value="Thiamin phosphate synthase"/>
    <property type="match status" value="1"/>
</dbReference>
<evidence type="ECO:0000256" key="10">
    <source>
        <dbReference type="RuleBase" id="RU003826"/>
    </source>
</evidence>
<accession>A0A9D2L5G2</accession>
<dbReference type="Gene3D" id="3.20.20.70">
    <property type="entry name" value="Aldolase class I"/>
    <property type="match status" value="1"/>
</dbReference>
<evidence type="ECO:0000256" key="2">
    <source>
        <dbReference type="ARBA" id="ARBA00022679"/>
    </source>
</evidence>
<comment type="pathway">
    <text evidence="1 9 11">Cofactor biosynthesis; thiamine diphosphate biosynthesis; thiamine phosphate from 4-amino-2-methyl-5-diphosphomethylpyrimidine and 4-methyl-5-(2-phosphoethyl)-thiazole: step 1/1.</text>
</comment>
<keyword evidence="4 9" id="KW-0460">Magnesium</keyword>
<dbReference type="NCBIfam" id="TIGR00693">
    <property type="entry name" value="thiE"/>
    <property type="match status" value="1"/>
</dbReference>
<keyword evidence="3 9" id="KW-0479">Metal-binding</keyword>
<keyword evidence="5 9" id="KW-0784">Thiamine biosynthesis</keyword>
<evidence type="ECO:0000313" key="14">
    <source>
        <dbReference type="Proteomes" id="UP000886804"/>
    </source>
</evidence>
<dbReference type="FunFam" id="3.20.20.70:FF:000096">
    <property type="entry name" value="Thiamine-phosphate synthase"/>
    <property type="match status" value="1"/>
</dbReference>
<evidence type="ECO:0000256" key="5">
    <source>
        <dbReference type="ARBA" id="ARBA00022977"/>
    </source>
</evidence>
<reference evidence="13" key="2">
    <citation type="submission" date="2021-04" db="EMBL/GenBank/DDBJ databases">
        <authorList>
            <person name="Gilroy R."/>
        </authorList>
    </citation>
    <scope>NUCLEOTIDE SEQUENCE</scope>
    <source>
        <strain evidence="13">CHK188-4685</strain>
    </source>
</reference>
<dbReference type="GO" id="GO:0005737">
    <property type="term" value="C:cytoplasm"/>
    <property type="evidence" value="ECO:0007669"/>
    <property type="project" value="TreeGrafter"/>
</dbReference>
<evidence type="ECO:0000256" key="1">
    <source>
        <dbReference type="ARBA" id="ARBA00005165"/>
    </source>
</evidence>
<feature type="binding site" evidence="9">
    <location>
        <begin position="205"/>
        <end position="206"/>
    </location>
    <ligand>
        <name>2-[(2R,5Z)-2-carboxy-4-methylthiazol-5(2H)-ylidene]ethyl phosphate</name>
        <dbReference type="ChEBI" id="CHEBI:62899"/>
    </ligand>
</feature>
<feature type="binding site" evidence="9">
    <location>
        <position position="129"/>
    </location>
    <ligand>
        <name>4-amino-2-methyl-5-(diphosphooxymethyl)pyrimidine</name>
        <dbReference type="ChEBI" id="CHEBI:57841"/>
    </ligand>
</feature>
<dbReference type="Proteomes" id="UP000886804">
    <property type="component" value="Unassembled WGS sequence"/>
</dbReference>
<feature type="binding site" evidence="9">
    <location>
        <position position="185"/>
    </location>
    <ligand>
        <name>2-[(2R,5Z)-2-carboxy-4-methylthiazol-5(2H)-ylidene]ethyl phosphate</name>
        <dbReference type="ChEBI" id="CHEBI:62899"/>
    </ligand>
</feature>
<dbReference type="GO" id="GO:0009229">
    <property type="term" value="P:thiamine diphosphate biosynthetic process"/>
    <property type="evidence" value="ECO:0007669"/>
    <property type="project" value="UniProtKB-UniRule"/>
</dbReference>
<comment type="catalytic activity">
    <reaction evidence="7 9 10">
        <text>2-(2-carboxy-4-methylthiazol-5-yl)ethyl phosphate + 4-amino-2-methyl-5-(diphosphooxymethyl)pyrimidine + 2 H(+) = thiamine phosphate + CO2 + diphosphate</text>
        <dbReference type="Rhea" id="RHEA:47848"/>
        <dbReference type="ChEBI" id="CHEBI:15378"/>
        <dbReference type="ChEBI" id="CHEBI:16526"/>
        <dbReference type="ChEBI" id="CHEBI:33019"/>
        <dbReference type="ChEBI" id="CHEBI:37575"/>
        <dbReference type="ChEBI" id="CHEBI:57841"/>
        <dbReference type="ChEBI" id="CHEBI:62890"/>
        <dbReference type="EC" id="2.5.1.3"/>
    </reaction>
</comment>
<comment type="similarity">
    <text evidence="9 10">Belongs to the thiamine-phosphate synthase family.</text>
</comment>
<evidence type="ECO:0000256" key="8">
    <source>
        <dbReference type="ARBA" id="ARBA00047883"/>
    </source>
</evidence>
<dbReference type="InterPro" id="IPR013785">
    <property type="entry name" value="Aldolase_TIM"/>
</dbReference>
<dbReference type="GO" id="GO:0004789">
    <property type="term" value="F:thiamine-phosphate diphosphorylase activity"/>
    <property type="evidence" value="ECO:0007669"/>
    <property type="project" value="UniProtKB-UniRule"/>
</dbReference>
<evidence type="ECO:0000256" key="7">
    <source>
        <dbReference type="ARBA" id="ARBA00047851"/>
    </source>
</evidence>
<dbReference type="HAMAP" id="MF_00097">
    <property type="entry name" value="TMP_synthase"/>
    <property type="match status" value="1"/>
</dbReference>
<dbReference type="GO" id="GO:0009228">
    <property type="term" value="P:thiamine biosynthetic process"/>
    <property type="evidence" value="ECO:0007669"/>
    <property type="project" value="UniProtKB-KW"/>
</dbReference>
<name>A0A9D2L5G2_9FIRM</name>
<feature type="binding site" evidence="9">
    <location>
        <position position="90"/>
    </location>
    <ligand>
        <name>4-amino-2-methyl-5-(diphosphooxymethyl)pyrimidine</name>
        <dbReference type="ChEBI" id="CHEBI:57841"/>
    </ligand>
</feature>
<evidence type="ECO:0000256" key="9">
    <source>
        <dbReference type="HAMAP-Rule" id="MF_00097"/>
    </source>
</evidence>
<dbReference type="CDD" id="cd00564">
    <property type="entry name" value="TMP_TenI"/>
    <property type="match status" value="1"/>
</dbReference>
<feature type="domain" description="Thiamine phosphate synthase/TenI" evidence="12">
    <location>
        <begin position="28"/>
        <end position="208"/>
    </location>
</feature>
<feature type="binding site" evidence="9">
    <location>
        <begin position="155"/>
        <end position="157"/>
    </location>
    <ligand>
        <name>2-[(2R,5Z)-2-carboxy-4-methylthiazol-5(2H)-ylidene]ethyl phosphate</name>
        <dbReference type="ChEBI" id="CHEBI:62899"/>
    </ligand>
</feature>
<evidence type="ECO:0000256" key="3">
    <source>
        <dbReference type="ARBA" id="ARBA00022723"/>
    </source>
</evidence>
<organism evidence="13 14">
    <name type="scientific">Candidatus Enterocloster faecavium</name>
    <dbReference type="NCBI Taxonomy" id="2838560"/>
    <lineage>
        <taxon>Bacteria</taxon>
        <taxon>Bacillati</taxon>
        <taxon>Bacillota</taxon>
        <taxon>Clostridia</taxon>
        <taxon>Lachnospirales</taxon>
        <taxon>Lachnospiraceae</taxon>
        <taxon>Enterocloster</taxon>
    </lineage>
</organism>